<reference evidence="2" key="2">
    <citation type="submission" date="2015-03" db="EMBL/GenBank/DDBJ databases">
        <authorList>
            <person name="Chow C.-E.T."/>
            <person name="Winget D.M."/>
            <person name="White R.A.III."/>
            <person name="Hallam S.J."/>
            <person name="Suttle C.A."/>
        </authorList>
    </citation>
    <scope>NUCLEOTIDE SEQUENCE</scope>
    <source>
        <strain evidence="2">Anoxic2_1</strain>
    </source>
</reference>
<sequence>MGCFREHRRREKLSQVRSKGKCSHASEMTRHGGARLSGCNRMTTWRGPKRSPRRPCRLRTKSRSDGNGLAWTAFYIR</sequence>
<feature type="compositionally biased region" description="Basic residues" evidence="1">
    <location>
        <begin position="47"/>
        <end position="61"/>
    </location>
</feature>
<reference evidence="2" key="1">
    <citation type="journal article" date="2015" name="Front. Microbiol.">
        <title>Combining genomic sequencing methods to explore viral diversity and reveal potential virus-host interactions.</title>
        <authorList>
            <person name="Chow C.E."/>
            <person name="Winget D.M."/>
            <person name="White R.A.III."/>
            <person name="Hallam S.J."/>
            <person name="Suttle C.A."/>
        </authorList>
    </citation>
    <scope>NUCLEOTIDE SEQUENCE</scope>
    <source>
        <strain evidence="2">Anoxic2_1</strain>
    </source>
</reference>
<feature type="region of interest" description="Disordered" evidence="1">
    <location>
        <begin position="1"/>
        <end position="63"/>
    </location>
</feature>
<evidence type="ECO:0000313" key="2">
    <source>
        <dbReference type="EMBL" id="AKH46615.1"/>
    </source>
</evidence>
<feature type="compositionally biased region" description="Basic residues" evidence="1">
    <location>
        <begin position="1"/>
        <end position="11"/>
    </location>
</feature>
<protein>
    <submittedName>
        <fullName evidence="2">Uncharacterized protein</fullName>
    </submittedName>
</protein>
<evidence type="ECO:0000256" key="1">
    <source>
        <dbReference type="SAM" id="MobiDB-lite"/>
    </source>
</evidence>
<name>A0A0F7L3U3_9VIRU</name>
<proteinExistence type="predicted"/>
<organism evidence="2">
    <name type="scientific">uncultured marine virus</name>
    <dbReference type="NCBI Taxonomy" id="186617"/>
    <lineage>
        <taxon>Viruses</taxon>
        <taxon>environmental samples</taxon>
    </lineage>
</organism>
<accession>A0A0F7L3U3</accession>
<dbReference type="EMBL" id="KR029585">
    <property type="protein sequence ID" value="AKH46615.1"/>
    <property type="molecule type" value="Genomic_DNA"/>
</dbReference>